<dbReference type="Proteomes" id="UP001500668">
    <property type="component" value="Unassembled WGS sequence"/>
</dbReference>
<organism evidence="1 2">
    <name type="scientific">Streptomyces crystallinus</name>
    <dbReference type="NCBI Taxonomy" id="68191"/>
    <lineage>
        <taxon>Bacteria</taxon>
        <taxon>Bacillati</taxon>
        <taxon>Actinomycetota</taxon>
        <taxon>Actinomycetes</taxon>
        <taxon>Kitasatosporales</taxon>
        <taxon>Streptomycetaceae</taxon>
        <taxon>Streptomyces</taxon>
    </lineage>
</organism>
<protein>
    <submittedName>
        <fullName evidence="1">Uncharacterized protein</fullName>
    </submittedName>
</protein>
<evidence type="ECO:0000313" key="2">
    <source>
        <dbReference type="Proteomes" id="UP001500668"/>
    </source>
</evidence>
<accession>A0ABN1F291</accession>
<proteinExistence type="predicted"/>
<keyword evidence="2" id="KW-1185">Reference proteome</keyword>
<reference evidence="1 2" key="1">
    <citation type="journal article" date="2019" name="Int. J. Syst. Evol. Microbiol.">
        <title>The Global Catalogue of Microorganisms (GCM) 10K type strain sequencing project: providing services to taxonomists for standard genome sequencing and annotation.</title>
        <authorList>
            <consortium name="The Broad Institute Genomics Platform"/>
            <consortium name="The Broad Institute Genome Sequencing Center for Infectious Disease"/>
            <person name="Wu L."/>
            <person name="Ma J."/>
        </authorList>
    </citation>
    <scope>NUCLEOTIDE SEQUENCE [LARGE SCALE GENOMIC DNA]</scope>
    <source>
        <strain evidence="1 2">JCM 5067</strain>
    </source>
</reference>
<name>A0ABN1F291_9ACTN</name>
<gene>
    <name evidence="1" type="ORF">GCM10010394_06350</name>
</gene>
<evidence type="ECO:0000313" key="1">
    <source>
        <dbReference type="EMBL" id="GAA0580515.1"/>
    </source>
</evidence>
<sequence>MKVERGASQILFGLLPGQTADLEGRIWKVTQWLDPIPMALDQDAVRRALLGAITPWSATRNDDGLERDLRARIRVEVVELNKHRGVLVEPFPNQWRCKACGSIARSRDDRCRCGGTTRAQMQFVTYHTCGASGEPYLPRCRAHNAVAVRLPGTATARELRIFCPQCSRQLTPGGFPFQLCNCGDGGMSFTVHRAAVVFSPHFAVLVNPPDPTEAARLRAGGGGARALEWVLNGMTSNDPATGRQTVAGLVETLRLANLSEETAQRMAQEAVMRGEVDAGHGGAEIALPDNTRDKVHEEALSLASAVNGGRIRVNDMVAGTTPPLRTLYEGAYGNSMRQAQLEGVELLANFPVATLAFGYTRGDLSPGAARLVPFRERGRIRAYGSLSRTEALLFRLDPLSVYRHLASRGHALPDVKDARAARIALLQTMELPYPTQEQVQPLGSDLLRLVHSYAHRAIRRLASFAGIERDGLAEYLVPHHLSFVVYAASRGDFVLGGLQSVFESSLHRFLADVVEGESRCALDPGCRSGGGACMGCLHLGEPSCRWFNRFLDRSELFGAHGFLNTGT</sequence>
<dbReference type="EMBL" id="BAAACA010000005">
    <property type="protein sequence ID" value="GAA0580515.1"/>
    <property type="molecule type" value="Genomic_DNA"/>
</dbReference>
<comment type="caution">
    <text evidence="1">The sequence shown here is derived from an EMBL/GenBank/DDBJ whole genome shotgun (WGS) entry which is preliminary data.</text>
</comment>